<evidence type="ECO:0000256" key="7">
    <source>
        <dbReference type="SAM" id="SignalP"/>
    </source>
</evidence>
<dbReference type="STRING" id="451379.A0A0N5AXF9"/>
<dbReference type="GO" id="GO:0015020">
    <property type="term" value="F:glucuronosyltransferase activity"/>
    <property type="evidence" value="ECO:0007669"/>
    <property type="project" value="UniProtKB-EC"/>
</dbReference>
<dbReference type="InterPro" id="IPR002213">
    <property type="entry name" value="UDP_glucos_trans"/>
</dbReference>
<evidence type="ECO:0000313" key="8">
    <source>
        <dbReference type="Proteomes" id="UP000046393"/>
    </source>
</evidence>
<evidence type="ECO:0000256" key="2">
    <source>
        <dbReference type="ARBA" id="ARBA00012544"/>
    </source>
</evidence>
<protein>
    <recommendedName>
        <fullName evidence="2">glucuronosyltransferase</fullName>
        <ecNumber evidence="2">2.4.1.17</ecNumber>
    </recommendedName>
</protein>
<keyword evidence="6" id="KW-0812">Transmembrane</keyword>
<keyword evidence="7" id="KW-0732">Signal</keyword>
<comment type="similarity">
    <text evidence="1">Belongs to the UDP-glycosyltransferase family.</text>
</comment>
<evidence type="ECO:0000256" key="5">
    <source>
        <dbReference type="ARBA" id="ARBA00047475"/>
    </source>
</evidence>
<keyword evidence="4" id="KW-0808">Transferase</keyword>
<evidence type="ECO:0000256" key="1">
    <source>
        <dbReference type="ARBA" id="ARBA00009995"/>
    </source>
</evidence>
<dbReference type="EC" id="2.4.1.17" evidence="2"/>
<keyword evidence="6" id="KW-1133">Transmembrane helix</keyword>
<feature type="chain" id="PRO_5005893525" description="glucuronosyltransferase" evidence="7">
    <location>
        <begin position="19"/>
        <end position="516"/>
    </location>
</feature>
<feature type="transmembrane region" description="Helical" evidence="6">
    <location>
        <begin position="496"/>
        <end position="515"/>
    </location>
</feature>
<dbReference type="Proteomes" id="UP000046393">
    <property type="component" value="Unplaced"/>
</dbReference>
<feature type="signal peptide" evidence="7">
    <location>
        <begin position="1"/>
        <end position="18"/>
    </location>
</feature>
<dbReference type="CDD" id="cd03784">
    <property type="entry name" value="GT1_Gtf-like"/>
    <property type="match status" value="1"/>
</dbReference>
<evidence type="ECO:0000256" key="3">
    <source>
        <dbReference type="ARBA" id="ARBA00022676"/>
    </source>
</evidence>
<evidence type="ECO:0000256" key="4">
    <source>
        <dbReference type="ARBA" id="ARBA00022679"/>
    </source>
</evidence>
<dbReference type="InterPro" id="IPR050271">
    <property type="entry name" value="UDP-glycosyltransferase"/>
</dbReference>
<dbReference type="SUPFAM" id="SSF53756">
    <property type="entry name" value="UDP-Glycosyltransferase/glycogen phosphorylase"/>
    <property type="match status" value="1"/>
</dbReference>
<keyword evidence="3" id="KW-0328">Glycosyltransferase</keyword>
<name>A0A0N5AXF9_9BILA</name>
<comment type="catalytic activity">
    <reaction evidence="5">
        <text>glucuronate acceptor + UDP-alpha-D-glucuronate = acceptor beta-D-glucuronoside + UDP + H(+)</text>
        <dbReference type="Rhea" id="RHEA:21032"/>
        <dbReference type="ChEBI" id="CHEBI:15378"/>
        <dbReference type="ChEBI" id="CHEBI:58052"/>
        <dbReference type="ChEBI" id="CHEBI:58223"/>
        <dbReference type="ChEBI" id="CHEBI:132367"/>
        <dbReference type="ChEBI" id="CHEBI:132368"/>
        <dbReference type="EC" id="2.4.1.17"/>
    </reaction>
</comment>
<accession>A0A0N5AXF9</accession>
<keyword evidence="8" id="KW-1185">Reference proteome</keyword>
<dbReference type="PANTHER" id="PTHR48043:SF46">
    <property type="entry name" value="UDP-GLUCURONOSYLTRANSFERASE UGT-60-RELATED"/>
    <property type="match status" value="1"/>
</dbReference>
<dbReference type="AlphaFoldDB" id="A0A0N5AXF9"/>
<dbReference type="FunFam" id="3.40.50.2000:FF:000021">
    <property type="entry name" value="UDP-glucuronosyltransferase"/>
    <property type="match status" value="1"/>
</dbReference>
<sequence>MYQLEYVLLMLLTTKLAAIDILQIVPGFTNSHLLFNYRLVKTLKQMGHNVKLWTQMEMNMVSSGVSLPEGVSDLQIPIHFSDKMKAEGLKASYNFCHVFQEMMFKKNDEYDLWWTGQQFKDMRIEACEQMLLVDQNRLESLLEGRKPQIVIGHFHDLCPLGLAKKVGSSNLVWITHGTSLFDFAAVQMGIRTYPSYVPHPLSSYSDRMNFFQRLVNVLWSLSMLDFVNLPINLLYEENSMYRRIVGDGESDLWDLSKNVSMMLINGEQMLDFPRPLSLSIRFIGELDRYNKKKVNMEAEFQQLADSSDLGFIIFSFGTVCNTSSMPQQMRKAFVDAFAFFPRYTIIWRFEDDLPEASSHKNIKLFRWLPQKQLMYHPKVKLLIAHGGYNSFLEASKAGVPLLLVPLFADQFINARRAERFGFAESLDKTKLIAEVIRDKMAAILTNSRYKTNAEKLSAMLEDKPAMSSQGIIAHMFRLSLFKNSHYALKSRYNLSFLQYYSIDIMVPIVLVILLLF</sequence>
<organism evidence="8 9">
    <name type="scientific">Syphacia muris</name>
    <dbReference type="NCBI Taxonomy" id="451379"/>
    <lineage>
        <taxon>Eukaryota</taxon>
        <taxon>Metazoa</taxon>
        <taxon>Ecdysozoa</taxon>
        <taxon>Nematoda</taxon>
        <taxon>Chromadorea</taxon>
        <taxon>Rhabditida</taxon>
        <taxon>Spirurina</taxon>
        <taxon>Oxyuridomorpha</taxon>
        <taxon>Oxyuroidea</taxon>
        <taxon>Oxyuridae</taxon>
        <taxon>Syphacia</taxon>
    </lineage>
</organism>
<proteinExistence type="inferred from homology"/>
<evidence type="ECO:0000313" key="9">
    <source>
        <dbReference type="WBParaSite" id="SMUV_0000963601-mRNA-1"/>
    </source>
</evidence>
<dbReference type="WBParaSite" id="SMUV_0000963601-mRNA-1">
    <property type="protein sequence ID" value="SMUV_0000963601-mRNA-1"/>
    <property type="gene ID" value="SMUV_0000963601"/>
</dbReference>
<keyword evidence="6" id="KW-0472">Membrane</keyword>
<evidence type="ECO:0000256" key="6">
    <source>
        <dbReference type="SAM" id="Phobius"/>
    </source>
</evidence>
<dbReference type="PANTHER" id="PTHR48043">
    <property type="entry name" value="EG:EG0003.4 PROTEIN-RELATED"/>
    <property type="match status" value="1"/>
</dbReference>
<dbReference type="Pfam" id="PF00201">
    <property type="entry name" value="UDPGT"/>
    <property type="match status" value="1"/>
</dbReference>
<reference evidence="9" key="1">
    <citation type="submission" date="2017-02" db="UniProtKB">
        <authorList>
            <consortium name="WormBaseParasite"/>
        </authorList>
    </citation>
    <scope>IDENTIFICATION</scope>
</reference>
<dbReference type="Gene3D" id="3.40.50.2000">
    <property type="entry name" value="Glycogen Phosphorylase B"/>
    <property type="match status" value="1"/>
</dbReference>